<evidence type="ECO:0000256" key="6">
    <source>
        <dbReference type="ARBA" id="ARBA00023136"/>
    </source>
</evidence>
<sequence length="184" mass="21909">MIYTNWLNDSIPLDNLLGCLATFSYILTLLPTSLRVVFPALKKAKLPMQLLKYRRQIGVLSFVLAFSHAWLLIVKRNLDFFDFTTYRVYVHGSATLIIFTLLAVTSNDWCVRKMKKNWRSLHQLTYLAMFLLFWHINEKMYGNWNFLTFWVVIGMATMIILFLRRHWLERQVRKAHQNTQQKSS</sequence>
<evidence type="ECO:0000259" key="8">
    <source>
        <dbReference type="Pfam" id="PF01794"/>
    </source>
</evidence>
<dbReference type="PANTHER" id="PTHR36964">
    <property type="entry name" value="PROTEIN-METHIONINE-SULFOXIDE REDUCTASE HEME-BINDING SUBUNIT MSRQ"/>
    <property type="match status" value="1"/>
</dbReference>
<dbReference type="GO" id="GO:0020037">
    <property type="term" value="F:heme binding"/>
    <property type="evidence" value="ECO:0007669"/>
    <property type="project" value="TreeGrafter"/>
</dbReference>
<dbReference type="RefSeq" id="WP_280700966.1">
    <property type="nucleotide sequence ID" value="NZ_JANQDL010000103.1"/>
</dbReference>
<evidence type="ECO:0000256" key="4">
    <source>
        <dbReference type="ARBA" id="ARBA00022989"/>
    </source>
</evidence>
<evidence type="ECO:0000256" key="1">
    <source>
        <dbReference type="ARBA" id="ARBA00004141"/>
    </source>
</evidence>
<dbReference type="GO" id="GO:0005886">
    <property type="term" value="C:plasma membrane"/>
    <property type="evidence" value="ECO:0007669"/>
    <property type="project" value="TreeGrafter"/>
</dbReference>
<feature type="transmembrane region" description="Helical" evidence="7">
    <location>
        <begin position="57"/>
        <end position="74"/>
    </location>
</feature>
<feature type="transmembrane region" description="Helical" evidence="7">
    <location>
        <begin position="86"/>
        <end position="106"/>
    </location>
</feature>
<evidence type="ECO:0000256" key="3">
    <source>
        <dbReference type="ARBA" id="ARBA00022692"/>
    </source>
</evidence>
<evidence type="ECO:0000313" key="9">
    <source>
        <dbReference type="EMBL" id="MDH6065281.1"/>
    </source>
</evidence>
<dbReference type="AlphaFoldDB" id="A0AA43H173"/>
<gene>
    <name evidence="9" type="ORF">NWP23_16265</name>
</gene>
<dbReference type="EMBL" id="JANQDL010000103">
    <property type="protein sequence ID" value="MDH6065281.1"/>
    <property type="molecule type" value="Genomic_DNA"/>
</dbReference>
<comment type="subcellular location">
    <subcellularLocation>
        <location evidence="1">Membrane</location>
        <topology evidence="1">Multi-pass membrane protein</topology>
    </subcellularLocation>
</comment>
<dbReference type="InterPro" id="IPR022837">
    <property type="entry name" value="MsrQ-like"/>
</dbReference>
<dbReference type="Proteomes" id="UP001159370">
    <property type="component" value="Unassembled WGS sequence"/>
</dbReference>
<protein>
    <submittedName>
        <fullName evidence="9">Ferric reductase-like transmembrane domain-containing protein</fullName>
    </submittedName>
</protein>
<organism evidence="9 10">
    <name type="scientific">Umezakia ovalisporum FSS-62</name>
    <dbReference type="NCBI Taxonomy" id="2971776"/>
    <lineage>
        <taxon>Bacteria</taxon>
        <taxon>Bacillati</taxon>
        <taxon>Cyanobacteriota</taxon>
        <taxon>Cyanophyceae</taxon>
        <taxon>Nostocales</taxon>
        <taxon>Nodulariaceae</taxon>
        <taxon>Umezakia</taxon>
    </lineage>
</organism>
<proteinExistence type="predicted"/>
<dbReference type="InterPro" id="IPR013130">
    <property type="entry name" value="Fe3_Rdtase_TM_dom"/>
</dbReference>
<evidence type="ECO:0000256" key="7">
    <source>
        <dbReference type="SAM" id="Phobius"/>
    </source>
</evidence>
<keyword evidence="4 7" id="KW-1133">Transmembrane helix</keyword>
<dbReference type="PANTHER" id="PTHR36964:SF1">
    <property type="entry name" value="PROTEIN-METHIONINE-SULFOXIDE REDUCTASE HEME-BINDING SUBUNIT MSRQ"/>
    <property type="match status" value="1"/>
</dbReference>
<reference evidence="9 10" key="1">
    <citation type="journal article" date="2023" name="J. Phycol.">
        <title>Chrysosporum ovalisporum is synonymous with the true-branching cyanobacterium Umezakia natans (Nostocales/Aphanizomenonaceae).</title>
        <authorList>
            <person name="McGregor G.B."/>
            <person name="Sendall B.C."/>
            <person name="Niiyama Y."/>
            <person name="Tuji A."/>
            <person name="Willis A."/>
        </authorList>
    </citation>
    <scope>NUCLEOTIDE SEQUENCE [LARGE SCALE GENOMIC DNA]</scope>
    <source>
        <strain evidence="9 10">FSS-62</strain>
    </source>
</reference>
<dbReference type="GO" id="GO:0016679">
    <property type="term" value="F:oxidoreductase activity, acting on diphenols and related substances as donors"/>
    <property type="evidence" value="ECO:0007669"/>
    <property type="project" value="TreeGrafter"/>
</dbReference>
<evidence type="ECO:0000256" key="5">
    <source>
        <dbReference type="ARBA" id="ARBA00023004"/>
    </source>
</evidence>
<name>A0AA43H173_9CYAN</name>
<keyword evidence="3 7" id="KW-0812">Transmembrane</keyword>
<evidence type="ECO:0000313" key="10">
    <source>
        <dbReference type="Proteomes" id="UP001159370"/>
    </source>
</evidence>
<dbReference type="GO" id="GO:0010181">
    <property type="term" value="F:FMN binding"/>
    <property type="evidence" value="ECO:0007669"/>
    <property type="project" value="TreeGrafter"/>
</dbReference>
<evidence type="ECO:0000256" key="2">
    <source>
        <dbReference type="ARBA" id="ARBA00022448"/>
    </source>
</evidence>
<feature type="transmembrane region" description="Helical" evidence="7">
    <location>
        <begin position="15"/>
        <end position="37"/>
    </location>
</feature>
<keyword evidence="5" id="KW-0408">Iron</keyword>
<dbReference type="Pfam" id="PF01794">
    <property type="entry name" value="Ferric_reduct"/>
    <property type="match status" value="1"/>
</dbReference>
<keyword evidence="6 7" id="KW-0472">Membrane</keyword>
<keyword evidence="2" id="KW-0813">Transport</keyword>
<feature type="domain" description="Ferric oxidoreductase" evidence="8">
    <location>
        <begin position="17"/>
        <end position="132"/>
    </location>
</feature>
<feature type="transmembrane region" description="Helical" evidence="7">
    <location>
        <begin position="142"/>
        <end position="163"/>
    </location>
</feature>
<comment type="caution">
    <text evidence="9">The sequence shown here is derived from an EMBL/GenBank/DDBJ whole genome shotgun (WGS) entry which is preliminary data.</text>
</comment>
<feature type="transmembrane region" description="Helical" evidence="7">
    <location>
        <begin position="118"/>
        <end position="136"/>
    </location>
</feature>
<accession>A0AA43H173</accession>